<dbReference type="InterPro" id="IPR016186">
    <property type="entry name" value="C-type_lectin-like/link_sf"/>
</dbReference>
<accession>A0A6J8DWD6</accession>
<proteinExistence type="predicted"/>
<protein>
    <submittedName>
        <fullName evidence="1">Uncharacterized protein</fullName>
    </submittedName>
</protein>
<evidence type="ECO:0000313" key="2">
    <source>
        <dbReference type="Proteomes" id="UP000507470"/>
    </source>
</evidence>
<dbReference type="EMBL" id="CACVKT020007907">
    <property type="protein sequence ID" value="CAC5411771.1"/>
    <property type="molecule type" value="Genomic_DNA"/>
</dbReference>
<gene>
    <name evidence="1" type="ORF">MCOR_44821</name>
</gene>
<sequence>MLLYDDFDESENYYYDIGEKCGFKFRSTFTNVSNLKSEKCVCLDGKLAEFETVGENGYIKNELRTLNTAVDGYCIVGYNFNKDNDMEWMSQPDQAMPFSDMWSGQANGLTDQLCMVNWKSWDINGQIISVTKHYHIFVNLNKTDLGYLILLN</sequence>
<reference evidence="1 2" key="1">
    <citation type="submission" date="2020-06" db="EMBL/GenBank/DDBJ databases">
        <authorList>
            <person name="Li R."/>
            <person name="Bekaert M."/>
        </authorList>
    </citation>
    <scope>NUCLEOTIDE SEQUENCE [LARGE SCALE GENOMIC DNA]</scope>
    <source>
        <strain evidence="2">wild</strain>
    </source>
</reference>
<organism evidence="1 2">
    <name type="scientific">Mytilus coruscus</name>
    <name type="common">Sea mussel</name>
    <dbReference type="NCBI Taxonomy" id="42192"/>
    <lineage>
        <taxon>Eukaryota</taxon>
        <taxon>Metazoa</taxon>
        <taxon>Spiralia</taxon>
        <taxon>Lophotrochozoa</taxon>
        <taxon>Mollusca</taxon>
        <taxon>Bivalvia</taxon>
        <taxon>Autobranchia</taxon>
        <taxon>Pteriomorphia</taxon>
        <taxon>Mytilida</taxon>
        <taxon>Mytiloidea</taxon>
        <taxon>Mytilidae</taxon>
        <taxon>Mytilinae</taxon>
        <taxon>Mytilus</taxon>
    </lineage>
</organism>
<dbReference type="SUPFAM" id="SSF56436">
    <property type="entry name" value="C-type lectin-like"/>
    <property type="match status" value="1"/>
</dbReference>
<name>A0A6J8DWD6_MYTCO</name>
<evidence type="ECO:0000313" key="1">
    <source>
        <dbReference type="EMBL" id="CAC5411771.1"/>
    </source>
</evidence>
<dbReference type="Proteomes" id="UP000507470">
    <property type="component" value="Unassembled WGS sequence"/>
</dbReference>
<keyword evidence="2" id="KW-1185">Reference proteome</keyword>
<dbReference type="AlphaFoldDB" id="A0A6J8DWD6"/>
<dbReference type="Gene3D" id="3.10.100.10">
    <property type="entry name" value="Mannose-Binding Protein A, subunit A"/>
    <property type="match status" value="1"/>
</dbReference>
<dbReference type="InterPro" id="IPR016187">
    <property type="entry name" value="CTDL_fold"/>
</dbReference>